<dbReference type="Proteomes" id="UP000261212">
    <property type="component" value="Unassembled WGS sequence"/>
</dbReference>
<dbReference type="EMBL" id="QUSM01000001">
    <property type="protein sequence ID" value="RGD75793.1"/>
    <property type="molecule type" value="Genomic_DNA"/>
</dbReference>
<dbReference type="RefSeq" id="WP_117530864.1">
    <property type="nucleotide sequence ID" value="NZ_QUSM01000001.1"/>
</dbReference>
<sequence>MKEKSFSVDSSDGKLKISCYMKIPEDNIKGIVQIAHGMAEHKERYYDFMDYLTNNGYITVINDHRGHGESIIEDKDLGYFYDDSGDMIVEDFHIITEHIKEEYKDIPYYIFSHSMGTLVARNYLKEHDNEINGMILCGAPYKNPMAKMGLGISSLIGKMKGEHHRSKFINGLAFNSFNDKFEEPIMNKWLNSYISKVKEYNKNPLCGYIFTINGFKNLFNLVDKAFKKDEYKARNKNLPIFFIAGEDDPVIGGEEKFKESMEFLRNLGYTNISARLYYGLRHEILNEKNHMEVYKDVLEFLNNIDN</sequence>
<protein>
    <submittedName>
        <fullName evidence="2">Alpha/beta fold hydrolase</fullName>
    </submittedName>
</protein>
<evidence type="ECO:0000313" key="2">
    <source>
        <dbReference type="EMBL" id="RGD75793.1"/>
    </source>
</evidence>
<organism evidence="2 3">
    <name type="scientific">Anaerofustis stercorihominis</name>
    <dbReference type="NCBI Taxonomy" id="214853"/>
    <lineage>
        <taxon>Bacteria</taxon>
        <taxon>Bacillati</taxon>
        <taxon>Bacillota</taxon>
        <taxon>Clostridia</taxon>
        <taxon>Eubacteriales</taxon>
        <taxon>Eubacteriaceae</taxon>
        <taxon>Anaerofustis</taxon>
    </lineage>
</organism>
<gene>
    <name evidence="2" type="ORF">DW687_00280</name>
</gene>
<keyword evidence="2" id="KW-0378">Hydrolase</keyword>
<dbReference type="InterPro" id="IPR029058">
    <property type="entry name" value="AB_hydrolase_fold"/>
</dbReference>
<comment type="caution">
    <text evidence="2">The sequence shown here is derived from an EMBL/GenBank/DDBJ whole genome shotgun (WGS) entry which is preliminary data.</text>
</comment>
<dbReference type="PANTHER" id="PTHR11614">
    <property type="entry name" value="PHOSPHOLIPASE-RELATED"/>
    <property type="match status" value="1"/>
</dbReference>
<name>A0A3E3E2X2_9FIRM</name>
<dbReference type="Gene3D" id="3.40.50.1820">
    <property type="entry name" value="alpha/beta hydrolase"/>
    <property type="match status" value="1"/>
</dbReference>
<evidence type="ECO:0000259" key="1">
    <source>
        <dbReference type="Pfam" id="PF12146"/>
    </source>
</evidence>
<dbReference type="SUPFAM" id="SSF53474">
    <property type="entry name" value="alpha/beta-Hydrolases"/>
    <property type="match status" value="1"/>
</dbReference>
<proteinExistence type="predicted"/>
<dbReference type="InterPro" id="IPR051044">
    <property type="entry name" value="MAG_DAG_Lipase"/>
</dbReference>
<accession>A0A3E3E2X2</accession>
<feature type="domain" description="Serine aminopeptidase S33" evidence="1">
    <location>
        <begin position="27"/>
        <end position="289"/>
    </location>
</feature>
<reference evidence="2 3" key="1">
    <citation type="submission" date="2018-08" db="EMBL/GenBank/DDBJ databases">
        <title>A genome reference for cultivated species of the human gut microbiota.</title>
        <authorList>
            <person name="Zou Y."/>
            <person name="Xue W."/>
            <person name="Luo G."/>
        </authorList>
    </citation>
    <scope>NUCLEOTIDE SEQUENCE [LARGE SCALE GENOMIC DNA]</scope>
    <source>
        <strain evidence="2 3">AM25-6</strain>
    </source>
</reference>
<dbReference type="InterPro" id="IPR022742">
    <property type="entry name" value="Hydrolase_4"/>
</dbReference>
<evidence type="ECO:0000313" key="3">
    <source>
        <dbReference type="Proteomes" id="UP000261212"/>
    </source>
</evidence>
<dbReference type="AlphaFoldDB" id="A0A3E3E2X2"/>
<dbReference type="Pfam" id="PF12146">
    <property type="entry name" value="Hydrolase_4"/>
    <property type="match status" value="1"/>
</dbReference>
<dbReference type="GO" id="GO:0016787">
    <property type="term" value="F:hydrolase activity"/>
    <property type="evidence" value="ECO:0007669"/>
    <property type="project" value="UniProtKB-KW"/>
</dbReference>